<keyword evidence="1" id="KW-0812">Transmembrane</keyword>
<dbReference type="EMBL" id="CP045032">
    <property type="protein sequence ID" value="QFQ02449.1"/>
    <property type="molecule type" value="Genomic_DNA"/>
</dbReference>
<gene>
    <name evidence="2" type="ORF">CUROG_05400</name>
</gene>
<accession>A0A5J6ZAT7</accession>
<dbReference type="Proteomes" id="UP000326711">
    <property type="component" value="Chromosome"/>
</dbReference>
<dbReference type="RefSeq" id="WP_201738877.1">
    <property type="nucleotide sequence ID" value="NZ_CP045032.1"/>
</dbReference>
<keyword evidence="1" id="KW-0472">Membrane</keyword>
<protein>
    <recommendedName>
        <fullName evidence="4">Secreted protein</fullName>
    </recommendedName>
</protein>
<sequence length="156" mass="16991">MTLNAWVLASIIVAIVVLMIGLWASGMANRLNRLHIRTDSARLSLEGALAARGHVIKALQPELRKQVTSAELVPLKATDMGHRSDAENALLAKLPAEIFANPAFVEASTRVDIAARFYNDAVADTRAVRRRFEVRLLRLSGSAPLPEYYEALSTGG</sequence>
<reference evidence="3" key="1">
    <citation type="submission" date="2019-10" db="EMBL/GenBank/DDBJ databases">
        <title>Complete genome sequence of Corynebacterium urogenitalis DSM 108747, isolated from the genital tract of a cow.</title>
        <authorList>
            <person name="Ruckert C."/>
            <person name="Ballas P."/>
            <person name="Wagener K."/>
            <person name="Drillich M."/>
            <person name="Kaempfer P."/>
            <person name="Busse H.-J."/>
            <person name="Ehling-Schulz M."/>
        </authorList>
    </citation>
    <scope>NUCLEOTIDE SEQUENCE [LARGE SCALE GENOMIC DNA]</scope>
    <source>
        <strain evidence="3">LMM 1652</strain>
    </source>
</reference>
<proteinExistence type="predicted"/>
<keyword evidence="3" id="KW-1185">Reference proteome</keyword>
<evidence type="ECO:0008006" key="4">
    <source>
        <dbReference type="Google" id="ProtNLM"/>
    </source>
</evidence>
<name>A0A5J6ZAT7_9CORY</name>
<feature type="transmembrane region" description="Helical" evidence="1">
    <location>
        <begin position="6"/>
        <end position="24"/>
    </location>
</feature>
<evidence type="ECO:0000313" key="2">
    <source>
        <dbReference type="EMBL" id="QFQ02449.1"/>
    </source>
</evidence>
<evidence type="ECO:0000313" key="3">
    <source>
        <dbReference type="Proteomes" id="UP000326711"/>
    </source>
</evidence>
<evidence type="ECO:0000256" key="1">
    <source>
        <dbReference type="SAM" id="Phobius"/>
    </source>
</evidence>
<dbReference type="KEGG" id="cuo:CUROG_05400"/>
<dbReference type="AlphaFoldDB" id="A0A5J6ZAT7"/>
<organism evidence="2 3">
    <name type="scientific">Corynebacterium urogenitale</name>
    <dbReference type="NCBI Taxonomy" id="2487892"/>
    <lineage>
        <taxon>Bacteria</taxon>
        <taxon>Bacillati</taxon>
        <taxon>Actinomycetota</taxon>
        <taxon>Actinomycetes</taxon>
        <taxon>Mycobacteriales</taxon>
        <taxon>Corynebacteriaceae</taxon>
        <taxon>Corynebacterium</taxon>
    </lineage>
</organism>
<keyword evidence="1" id="KW-1133">Transmembrane helix</keyword>